<dbReference type="Proteomes" id="UP000828390">
    <property type="component" value="Unassembled WGS sequence"/>
</dbReference>
<evidence type="ECO:0000313" key="2">
    <source>
        <dbReference type="Proteomes" id="UP000828390"/>
    </source>
</evidence>
<dbReference type="AlphaFoldDB" id="A0A9D4BUB4"/>
<organism evidence="1 2">
    <name type="scientific">Dreissena polymorpha</name>
    <name type="common">Zebra mussel</name>
    <name type="synonym">Mytilus polymorpha</name>
    <dbReference type="NCBI Taxonomy" id="45954"/>
    <lineage>
        <taxon>Eukaryota</taxon>
        <taxon>Metazoa</taxon>
        <taxon>Spiralia</taxon>
        <taxon>Lophotrochozoa</taxon>
        <taxon>Mollusca</taxon>
        <taxon>Bivalvia</taxon>
        <taxon>Autobranchia</taxon>
        <taxon>Heteroconchia</taxon>
        <taxon>Euheterodonta</taxon>
        <taxon>Imparidentia</taxon>
        <taxon>Neoheterodontei</taxon>
        <taxon>Myida</taxon>
        <taxon>Dreissenoidea</taxon>
        <taxon>Dreissenidae</taxon>
        <taxon>Dreissena</taxon>
    </lineage>
</organism>
<reference evidence="1" key="2">
    <citation type="submission" date="2020-11" db="EMBL/GenBank/DDBJ databases">
        <authorList>
            <person name="McCartney M.A."/>
            <person name="Auch B."/>
            <person name="Kono T."/>
            <person name="Mallez S."/>
            <person name="Becker A."/>
            <person name="Gohl D.M."/>
            <person name="Silverstein K.A.T."/>
            <person name="Koren S."/>
            <person name="Bechman K.B."/>
            <person name="Herman A."/>
            <person name="Abrahante J.E."/>
            <person name="Garbe J."/>
        </authorList>
    </citation>
    <scope>NUCLEOTIDE SEQUENCE</scope>
    <source>
        <strain evidence="1">Duluth1</strain>
        <tissue evidence="1">Whole animal</tissue>
    </source>
</reference>
<evidence type="ECO:0000313" key="1">
    <source>
        <dbReference type="EMBL" id="KAH3709037.1"/>
    </source>
</evidence>
<comment type="caution">
    <text evidence="1">The sequence shown here is derived from an EMBL/GenBank/DDBJ whole genome shotgun (WGS) entry which is preliminary data.</text>
</comment>
<keyword evidence="2" id="KW-1185">Reference proteome</keyword>
<protein>
    <submittedName>
        <fullName evidence="1">Uncharacterized protein</fullName>
    </submittedName>
</protein>
<accession>A0A9D4BUB4</accession>
<dbReference type="EMBL" id="JAIWYP010000014">
    <property type="protein sequence ID" value="KAH3709037.1"/>
    <property type="molecule type" value="Genomic_DNA"/>
</dbReference>
<reference evidence="1" key="1">
    <citation type="journal article" date="2019" name="bioRxiv">
        <title>The Genome of the Zebra Mussel, Dreissena polymorpha: A Resource for Invasive Species Research.</title>
        <authorList>
            <person name="McCartney M.A."/>
            <person name="Auch B."/>
            <person name="Kono T."/>
            <person name="Mallez S."/>
            <person name="Zhang Y."/>
            <person name="Obille A."/>
            <person name="Becker A."/>
            <person name="Abrahante J.E."/>
            <person name="Garbe J."/>
            <person name="Badalamenti J.P."/>
            <person name="Herman A."/>
            <person name="Mangelson H."/>
            <person name="Liachko I."/>
            <person name="Sullivan S."/>
            <person name="Sone E.D."/>
            <person name="Koren S."/>
            <person name="Silverstein K.A.T."/>
            <person name="Beckman K.B."/>
            <person name="Gohl D.M."/>
        </authorList>
    </citation>
    <scope>NUCLEOTIDE SEQUENCE</scope>
    <source>
        <strain evidence="1">Duluth1</strain>
        <tissue evidence="1">Whole animal</tissue>
    </source>
</reference>
<sequence>MPDLFDTARQKFENVKNFMETRDNSDKTDKTASLHDTIKAKGNNFSETVRKDPRPLSKYRGIEVAPVKDPFTKRPHSNWPIHSQPHDETFDLSKFGSALKSFRRSLQLIDDLENKVTGR</sequence>
<gene>
    <name evidence="1" type="ORF">DPMN_068497</name>
</gene>
<name>A0A9D4BUB4_DREPO</name>
<proteinExistence type="predicted"/>